<evidence type="ECO:0000313" key="5">
    <source>
        <dbReference type="RefSeq" id="XP_023930976.1"/>
    </source>
</evidence>
<reference evidence="5" key="1">
    <citation type="submission" date="2025-08" db="UniProtKB">
        <authorList>
            <consortium name="RefSeq"/>
        </authorList>
    </citation>
    <scope>IDENTIFICATION</scope>
    <source>
        <tissue evidence="5">Gonads</tissue>
    </source>
</reference>
<keyword evidence="5" id="KW-0418">Kinase</keyword>
<dbReference type="InterPro" id="IPR001245">
    <property type="entry name" value="Ser-Thr/Tyr_kinase_cat_dom"/>
</dbReference>
<gene>
    <name evidence="5" type="primary">LOC106165512</name>
</gene>
<accession>A0A2R2ML75</accession>
<comment type="subcellular location">
    <subcellularLocation>
        <location evidence="1">Membrane</location>
        <topology evidence="1">Single-pass membrane protein</topology>
    </subcellularLocation>
</comment>
<evidence type="ECO:0000256" key="1">
    <source>
        <dbReference type="ARBA" id="ARBA00004167"/>
    </source>
</evidence>
<evidence type="ECO:0000256" key="2">
    <source>
        <dbReference type="PROSITE-ProRule" id="PRU10141"/>
    </source>
</evidence>
<protein>
    <submittedName>
        <fullName evidence="5">Proto-oncogene tyrosine-protein kinase receptor Ret</fullName>
    </submittedName>
</protein>
<dbReference type="PANTHER" id="PTHR24416:SF621">
    <property type="entry name" value="TYROSINE KINASE RECEPTOR CAD96CA"/>
    <property type="match status" value="1"/>
</dbReference>
<keyword evidence="5" id="KW-0808">Transferase</keyword>
<dbReference type="KEGG" id="lak:106165512"/>
<dbReference type="GO" id="GO:0005524">
    <property type="term" value="F:ATP binding"/>
    <property type="evidence" value="ECO:0007669"/>
    <property type="project" value="UniProtKB-UniRule"/>
</dbReference>
<dbReference type="PROSITE" id="PS00107">
    <property type="entry name" value="PROTEIN_KINASE_ATP"/>
    <property type="match status" value="1"/>
</dbReference>
<dbReference type="PANTHER" id="PTHR24416">
    <property type="entry name" value="TYROSINE-PROTEIN KINASE RECEPTOR"/>
    <property type="match status" value="1"/>
</dbReference>
<dbReference type="GO" id="GO:0005886">
    <property type="term" value="C:plasma membrane"/>
    <property type="evidence" value="ECO:0007669"/>
    <property type="project" value="TreeGrafter"/>
</dbReference>
<dbReference type="GO" id="GO:0004714">
    <property type="term" value="F:transmembrane receptor protein tyrosine kinase activity"/>
    <property type="evidence" value="ECO:0007669"/>
    <property type="project" value="TreeGrafter"/>
</dbReference>
<proteinExistence type="predicted"/>
<feature type="domain" description="Protein kinase" evidence="3">
    <location>
        <begin position="84"/>
        <end position="191"/>
    </location>
</feature>
<evidence type="ECO:0000259" key="3">
    <source>
        <dbReference type="PROSITE" id="PS50011"/>
    </source>
</evidence>
<keyword evidence="2" id="KW-0547">Nucleotide-binding</keyword>
<dbReference type="Gene3D" id="3.30.200.20">
    <property type="entry name" value="Phosphorylase Kinase, domain 1"/>
    <property type="match status" value="1"/>
</dbReference>
<dbReference type="STRING" id="7574.A0A2R2ML75"/>
<dbReference type="InterPro" id="IPR017441">
    <property type="entry name" value="Protein_kinase_ATP_BS"/>
</dbReference>
<name>A0A2R2ML75_LINAN</name>
<dbReference type="Pfam" id="PF07714">
    <property type="entry name" value="PK_Tyr_Ser-Thr"/>
    <property type="match status" value="1"/>
</dbReference>
<keyword evidence="5" id="KW-0675">Receptor</keyword>
<feature type="binding site" evidence="2">
    <location>
        <position position="118"/>
    </location>
    <ligand>
        <name>ATP</name>
        <dbReference type="ChEBI" id="CHEBI:30616"/>
    </ligand>
</feature>
<keyword evidence="4" id="KW-1185">Reference proteome</keyword>
<dbReference type="AlphaFoldDB" id="A0A2R2ML75"/>
<dbReference type="InterPro" id="IPR000719">
    <property type="entry name" value="Prot_kinase_dom"/>
</dbReference>
<keyword evidence="2" id="KW-0067">ATP-binding</keyword>
<dbReference type="GeneID" id="106165512"/>
<sequence>MPPADVNPYEIPPQIFNGTPVYRFLHEENEVMPPANVDSYEIPLQMKNDTSMSRSLDGENETADDVSMYLEVLMPNSEIPRTHVRVHAEIGSGSFGQVYMGEIYNLNGQGEWTAAAVKTVRDPHDSALVKDLKDELKVMQTLRPHPNVVTLFASCTRDGGTFYVDLLIYTRHVNLSIIVISSHIKPTCKYR</sequence>
<dbReference type="RefSeq" id="XP_023930976.1">
    <property type="nucleotide sequence ID" value="XM_024075208.1"/>
</dbReference>
<dbReference type="InterPro" id="IPR050122">
    <property type="entry name" value="RTK"/>
</dbReference>
<dbReference type="PROSITE" id="PS50011">
    <property type="entry name" value="PROTEIN_KINASE_DOM"/>
    <property type="match status" value="1"/>
</dbReference>
<dbReference type="Proteomes" id="UP000085678">
    <property type="component" value="Unplaced"/>
</dbReference>
<dbReference type="InterPro" id="IPR011009">
    <property type="entry name" value="Kinase-like_dom_sf"/>
</dbReference>
<dbReference type="GO" id="GO:0007169">
    <property type="term" value="P:cell surface receptor protein tyrosine kinase signaling pathway"/>
    <property type="evidence" value="ECO:0007669"/>
    <property type="project" value="TreeGrafter"/>
</dbReference>
<dbReference type="GO" id="GO:0043235">
    <property type="term" value="C:receptor complex"/>
    <property type="evidence" value="ECO:0007669"/>
    <property type="project" value="TreeGrafter"/>
</dbReference>
<dbReference type="OrthoDB" id="5981892at2759"/>
<organism evidence="4 5">
    <name type="scientific">Lingula anatina</name>
    <name type="common">Brachiopod</name>
    <name type="synonym">Lingula unguis</name>
    <dbReference type="NCBI Taxonomy" id="7574"/>
    <lineage>
        <taxon>Eukaryota</taxon>
        <taxon>Metazoa</taxon>
        <taxon>Spiralia</taxon>
        <taxon>Lophotrochozoa</taxon>
        <taxon>Brachiopoda</taxon>
        <taxon>Linguliformea</taxon>
        <taxon>Lingulata</taxon>
        <taxon>Lingulida</taxon>
        <taxon>Linguloidea</taxon>
        <taxon>Lingulidae</taxon>
        <taxon>Lingula</taxon>
    </lineage>
</organism>
<dbReference type="InParanoid" id="A0A2R2ML75"/>
<evidence type="ECO:0000313" key="4">
    <source>
        <dbReference type="Proteomes" id="UP000085678"/>
    </source>
</evidence>
<dbReference type="SUPFAM" id="SSF56112">
    <property type="entry name" value="Protein kinase-like (PK-like)"/>
    <property type="match status" value="1"/>
</dbReference>